<accession>A0ABW7JPM4</accession>
<organism evidence="1 3">
    <name type="scientific">Antrihabitans spumae</name>
    <dbReference type="NCBI Taxonomy" id="3373370"/>
    <lineage>
        <taxon>Bacteria</taxon>
        <taxon>Bacillati</taxon>
        <taxon>Actinomycetota</taxon>
        <taxon>Actinomycetes</taxon>
        <taxon>Mycobacteriales</taxon>
        <taxon>Nocardiaceae</taxon>
        <taxon>Antrihabitans</taxon>
    </lineage>
</organism>
<evidence type="ECO:0000313" key="2">
    <source>
        <dbReference type="EMBL" id="MFH5232873.1"/>
    </source>
</evidence>
<dbReference type="InterPro" id="IPR012964">
    <property type="entry name" value="DUF1702"/>
</dbReference>
<dbReference type="Pfam" id="PF08012">
    <property type="entry name" value="DUF1702"/>
    <property type="match status" value="1"/>
</dbReference>
<comment type="caution">
    <text evidence="1">The sequence shown here is derived from an EMBL/GenBank/DDBJ whole genome shotgun (WGS) entry which is preliminary data.</text>
</comment>
<proteinExistence type="predicted"/>
<dbReference type="EMBL" id="JBIMSN010000165">
    <property type="protein sequence ID" value="MFH5232873.1"/>
    <property type="molecule type" value="Genomic_DNA"/>
</dbReference>
<protein>
    <submittedName>
        <fullName evidence="1">DUF1702 family protein</fullName>
    </submittedName>
</protein>
<reference evidence="3 4" key="1">
    <citation type="submission" date="2024-10" db="EMBL/GenBank/DDBJ databases">
        <authorList>
            <person name="Riesco R."/>
        </authorList>
    </citation>
    <scope>NUCLEOTIDE SEQUENCE [LARGE SCALE GENOMIC DNA]</scope>
    <source>
        <strain evidence="1 3">NCIMB 15449</strain>
        <strain evidence="2 4">NCIMB 15450</strain>
    </source>
</reference>
<keyword evidence="4" id="KW-1185">Reference proteome</keyword>
<evidence type="ECO:0000313" key="1">
    <source>
        <dbReference type="EMBL" id="MFH5209778.1"/>
    </source>
</evidence>
<dbReference type="Proteomes" id="UP001609219">
    <property type="component" value="Unassembled WGS sequence"/>
</dbReference>
<dbReference type="RefSeq" id="WP_395115485.1">
    <property type="nucleotide sequence ID" value="NZ_JBIMSN010000165.1"/>
</dbReference>
<gene>
    <name evidence="1" type="ORF">ACHIPZ_16485</name>
    <name evidence="2" type="ORF">ACHIRB_30535</name>
</gene>
<evidence type="ECO:0000313" key="4">
    <source>
        <dbReference type="Proteomes" id="UP001609219"/>
    </source>
</evidence>
<dbReference type="EMBL" id="JBIMSO010000057">
    <property type="protein sequence ID" value="MFH5209778.1"/>
    <property type="molecule type" value="Genomic_DNA"/>
</dbReference>
<dbReference type="Proteomes" id="UP001609175">
    <property type="component" value="Unassembled WGS sequence"/>
</dbReference>
<name>A0ABW7JPM4_9NOCA</name>
<evidence type="ECO:0000313" key="3">
    <source>
        <dbReference type="Proteomes" id="UP001609175"/>
    </source>
</evidence>
<sequence length="309" mass="33457">MTALGSVRRRLFGIPAPRKVFSKPGFEPEAWQRFAPVAESLALGYNATLEDSNAAVLGVRLQGVDPVFSGFAYEGAGMGLGALDLMNPRKKRLDTFLDGPGSSHIYTVYVGLGLALARLRRQPERYLGDLDPLLGWAIVDGYGFHGGFFERRRYITKTARPNHLSTQCHSLFDQGLGRAIWFSSGARIDRAAETVARFQPDRHGDLWNGVGMACAYGGGTDQAGLDRICQIAERYRDRLAWGAATAAWTRVLAGNQASHTDLACQVFGGISSKDAAEVLTRGRHEIAASGSPTPISAWRSHFTATAATV</sequence>